<dbReference type="OrthoDB" id="7867385at2"/>
<dbReference type="Proteomes" id="UP000244081">
    <property type="component" value="Unassembled WGS sequence"/>
</dbReference>
<evidence type="ECO:0000313" key="3">
    <source>
        <dbReference type="Proteomes" id="UP000244081"/>
    </source>
</evidence>
<evidence type="ECO:0000313" key="2">
    <source>
        <dbReference type="EMBL" id="PTW61412.1"/>
    </source>
</evidence>
<organism evidence="2 3">
    <name type="scientific">Breoghania corrubedonensis</name>
    <dbReference type="NCBI Taxonomy" id="665038"/>
    <lineage>
        <taxon>Bacteria</taxon>
        <taxon>Pseudomonadati</taxon>
        <taxon>Pseudomonadota</taxon>
        <taxon>Alphaproteobacteria</taxon>
        <taxon>Hyphomicrobiales</taxon>
        <taxon>Stappiaceae</taxon>
        <taxon>Breoghania</taxon>
    </lineage>
</organism>
<dbReference type="EMBL" id="QAYG01000002">
    <property type="protein sequence ID" value="PTW61412.1"/>
    <property type="molecule type" value="Genomic_DNA"/>
</dbReference>
<keyword evidence="1" id="KW-0812">Transmembrane</keyword>
<keyword evidence="1" id="KW-0472">Membrane</keyword>
<evidence type="ECO:0000256" key="1">
    <source>
        <dbReference type="SAM" id="Phobius"/>
    </source>
</evidence>
<sequence>MKGYRTTLINGAVALVPIAAELLKFLGAFDWQAYLEPRDALWAMLIIGGLNIFLRRITSTPIGRSS</sequence>
<feature type="transmembrane region" description="Helical" evidence="1">
    <location>
        <begin position="7"/>
        <end position="28"/>
    </location>
</feature>
<dbReference type="AlphaFoldDB" id="A0A2T5VCE2"/>
<keyword evidence="1" id="KW-1133">Transmembrane helix</keyword>
<proteinExistence type="predicted"/>
<feature type="transmembrane region" description="Helical" evidence="1">
    <location>
        <begin position="40"/>
        <end position="58"/>
    </location>
</feature>
<gene>
    <name evidence="2" type="ORF">C8N35_102121</name>
</gene>
<name>A0A2T5VCE2_9HYPH</name>
<accession>A0A2T5VCE2</accession>
<reference evidence="2 3" key="1">
    <citation type="submission" date="2018-04" db="EMBL/GenBank/DDBJ databases">
        <title>Genomic Encyclopedia of Archaeal and Bacterial Type Strains, Phase II (KMG-II): from individual species to whole genera.</title>
        <authorList>
            <person name="Goeker M."/>
        </authorList>
    </citation>
    <scope>NUCLEOTIDE SEQUENCE [LARGE SCALE GENOMIC DNA]</scope>
    <source>
        <strain evidence="2 3">DSM 23382</strain>
    </source>
</reference>
<protein>
    <submittedName>
        <fullName evidence="2">Uncharacterized protein</fullName>
    </submittedName>
</protein>
<keyword evidence="3" id="KW-1185">Reference proteome</keyword>
<dbReference type="RefSeq" id="WP_107989274.1">
    <property type="nucleotide sequence ID" value="NZ_QAYG01000002.1"/>
</dbReference>
<comment type="caution">
    <text evidence="2">The sequence shown here is derived from an EMBL/GenBank/DDBJ whole genome shotgun (WGS) entry which is preliminary data.</text>
</comment>